<protein>
    <submittedName>
        <fullName evidence="1">Uncharacterized protein</fullName>
    </submittedName>
</protein>
<evidence type="ECO:0000313" key="2">
    <source>
        <dbReference type="Proteomes" id="UP000470875"/>
    </source>
</evidence>
<dbReference type="AlphaFoldDB" id="A0A6N7WB85"/>
<organism evidence="1 2">
    <name type="scientific">Scrofimicrobium canadense</name>
    <dbReference type="NCBI Taxonomy" id="2652290"/>
    <lineage>
        <taxon>Bacteria</taxon>
        <taxon>Bacillati</taxon>
        <taxon>Actinomycetota</taxon>
        <taxon>Actinomycetes</taxon>
        <taxon>Actinomycetales</taxon>
        <taxon>Actinomycetaceae</taxon>
        <taxon>Scrofimicrobium</taxon>
    </lineage>
</organism>
<dbReference type="Proteomes" id="UP000470875">
    <property type="component" value="Unassembled WGS sequence"/>
</dbReference>
<reference evidence="1 2" key="1">
    <citation type="submission" date="2019-08" db="EMBL/GenBank/DDBJ databases">
        <title>In-depth cultivation of the pig gut microbiome towards novel bacterial diversity and tailored functional studies.</title>
        <authorList>
            <person name="Wylensek D."/>
            <person name="Hitch T.C.A."/>
            <person name="Clavel T."/>
        </authorList>
    </citation>
    <scope>NUCLEOTIDE SEQUENCE [LARGE SCALE GENOMIC DNA]</scope>
    <source>
        <strain evidence="1 2">WB03_NA08</strain>
    </source>
</reference>
<dbReference type="RefSeq" id="WP_154546684.1">
    <property type="nucleotide sequence ID" value="NZ_VULO01000019.1"/>
</dbReference>
<accession>A0A6N7WB85</accession>
<evidence type="ECO:0000313" key="1">
    <source>
        <dbReference type="EMBL" id="MSS85438.1"/>
    </source>
</evidence>
<sequence length="108" mass="12424">MLPFDMYWGNPVWELELRAGQAIIMDWLHHAGYTDERINHGYSAPTPEDVIEGTGSLLGLHKFNEGLAAKYGYRWAPNPQDIVTEGDTKKSWLMTRNIRIHIRTAWKG</sequence>
<name>A0A6N7WB85_9ACTO</name>
<comment type="caution">
    <text evidence="1">The sequence shown here is derived from an EMBL/GenBank/DDBJ whole genome shotgun (WGS) entry which is preliminary data.</text>
</comment>
<dbReference type="EMBL" id="VULO01000019">
    <property type="protein sequence ID" value="MSS85438.1"/>
    <property type="molecule type" value="Genomic_DNA"/>
</dbReference>
<keyword evidence="2" id="KW-1185">Reference proteome</keyword>
<gene>
    <name evidence="1" type="ORF">FYJ24_11935</name>
</gene>
<proteinExistence type="predicted"/>